<comment type="caution">
    <text evidence="2">The sequence shown here is derived from an EMBL/GenBank/DDBJ whole genome shotgun (WGS) entry which is preliminary data.</text>
</comment>
<organism evidence="2 3">
    <name type="scientific">Desmophyllum pertusum</name>
    <dbReference type="NCBI Taxonomy" id="174260"/>
    <lineage>
        <taxon>Eukaryota</taxon>
        <taxon>Metazoa</taxon>
        <taxon>Cnidaria</taxon>
        <taxon>Anthozoa</taxon>
        <taxon>Hexacorallia</taxon>
        <taxon>Scleractinia</taxon>
        <taxon>Caryophylliina</taxon>
        <taxon>Caryophylliidae</taxon>
        <taxon>Desmophyllum</taxon>
    </lineage>
</organism>
<dbReference type="OrthoDB" id="5973991at2759"/>
<accession>A0A9W9YB53</accession>
<dbReference type="PANTHER" id="PTHR21963:SF1">
    <property type="entry name" value="SPERM-ASSOCIATED ANTIGEN 17"/>
    <property type="match status" value="1"/>
</dbReference>
<reference evidence="2" key="1">
    <citation type="submission" date="2023-01" db="EMBL/GenBank/DDBJ databases">
        <title>Genome assembly of the deep-sea coral Lophelia pertusa.</title>
        <authorList>
            <person name="Herrera S."/>
            <person name="Cordes E."/>
        </authorList>
    </citation>
    <scope>NUCLEOTIDE SEQUENCE</scope>
    <source>
        <strain evidence="2">USNM1676648</strain>
        <tissue evidence="2">Polyp</tissue>
    </source>
</reference>
<name>A0A9W9YB53_9CNID</name>
<dbReference type="GO" id="GO:1904158">
    <property type="term" value="P:axonemal central apparatus assembly"/>
    <property type="evidence" value="ECO:0007669"/>
    <property type="project" value="TreeGrafter"/>
</dbReference>
<dbReference type="Proteomes" id="UP001163046">
    <property type="component" value="Unassembled WGS sequence"/>
</dbReference>
<evidence type="ECO:0000313" key="2">
    <source>
        <dbReference type="EMBL" id="KAJ7321770.1"/>
    </source>
</evidence>
<evidence type="ECO:0000256" key="1">
    <source>
        <dbReference type="SAM" id="MobiDB-lite"/>
    </source>
</evidence>
<evidence type="ECO:0000313" key="3">
    <source>
        <dbReference type="Proteomes" id="UP001163046"/>
    </source>
</evidence>
<dbReference type="AlphaFoldDB" id="A0A9W9YB53"/>
<dbReference type="InterPro" id="IPR026173">
    <property type="entry name" value="SPAG17"/>
</dbReference>
<sequence>MQELDTEKKTEFGTAIFEDVADVCYNMLDHLQQYKQYLDSMTLIRVPVHSNASASAASINQPSSEQLPGSQSDNSCSGLFATVDDKNPLDQVVPPRGEGLNHDLAAYISSKTSKLALLQNGKQVVTEPTDSNKPREPQKSPVILHYRDAMTSRLHQLEPANGLDPEEAELRMLDLFPKADLKNCQNCTGGTWWSVRHVLMKLRYFCNSHMNSSEFLERALKQFTFEGMLLKIANQNGDIVDLREVDESFKALFQTCGIIHIVN</sequence>
<gene>
    <name evidence="2" type="primary">SPAG17_2</name>
    <name evidence="2" type="ORF">OS493_033878</name>
</gene>
<keyword evidence="3" id="KW-1185">Reference proteome</keyword>
<protein>
    <submittedName>
        <fullName evidence="2">Sperm-associated antigen 17</fullName>
    </submittedName>
</protein>
<dbReference type="GO" id="GO:0005576">
    <property type="term" value="C:extracellular region"/>
    <property type="evidence" value="ECO:0007669"/>
    <property type="project" value="GOC"/>
</dbReference>
<dbReference type="GO" id="GO:0003351">
    <property type="term" value="P:epithelial cilium movement involved in extracellular fluid movement"/>
    <property type="evidence" value="ECO:0007669"/>
    <property type="project" value="TreeGrafter"/>
</dbReference>
<feature type="region of interest" description="Disordered" evidence="1">
    <location>
        <begin position="55"/>
        <end position="79"/>
    </location>
</feature>
<dbReference type="GO" id="GO:1990716">
    <property type="term" value="C:axonemal central apparatus"/>
    <property type="evidence" value="ECO:0007669"/>
    <property type="project" value="TreeGrafter"/>
</dbReference>
<proteinExistence type="predicted"/>
<dbReference type="EMBL" id="MU827823">
    <property type="protein sequence ID" value="KAJ7321770.1"/>
    <property type="molecule type" value="Genomic_DNA"/>
</dbReference>
<feature type="compositionally biased region" description="Polar residues" evidence="1">
    <location>
        <begin position="59"/>
        <end position="77"/>
    </location>
</feature>
<dbReference type="PANTHER" id="PTHR21963">
    <property type="entry name" value="PF6"/>
    <property type="match status" value="1"/>
</dbReference>